<reference evidence="8 9" key="1">
    <citation type="submission" date="2024-01" db="EMBL/GenBank/DDBJ databases">
        <title>Comparative genomics of Cryptococcus and Kwoniella reveals pathogenesis evolution and contrasting modes of karyotype evolution via chromosome fusion or intercentromeric recombination.</title>
        <authorList>
            <person name="Coelho M.A."/>
            <person name="David-Palma M."/>
            <person name="Shea T."/>
            <person name="Bowers K."/>
            <person name="McGinley-Smith S."/>
            <person name="Mohammad A.W."/>
            <person name="Gnirke A."/>
            <person name="Yurkov A.M."/>
            <person name="Nowrousian M."/>
            <person name="Sun S."/>
            <person name="Cuomo C.A."/>
            <person name="Heitman J."/>
        </authorList>
    </citation>
    <scope>NUCLEOTIDE SEQUENCE [LARGE SCALE GENOMIC DNA]</scope>
    <source>
        <strain evidence="8 9">CBS 6074</strain>
    </source>
</reference>
<dbReference type="EMBL" id="CP144100">
    <property type="protein sequence ID" value="WWC87565.1"/>
    <property type="molecule type" value="Genomic_DNA"/>
</dbReference>
<dbReference type="InterPro" id="IPR041569">
    <property type="entry name" value="AAA_lid_3"/>
</dbReference>
<feature type="compositionally biased region" description="Basic residues" evidence="6">
    <location>
        <begin position="1023"/>
        <end position="1033"/>
    </location>
</feature>
<evidence type="ECO:0000313" key="9">
    <source>
        <dbReference type="Proteomes" id="UP001355207"/>
    </source>
</evidence>
<evidence type="ECO:0000313" key="8">
    <source>
        <dbReference type="EMBL" id="WWC87565.1"/>
    </source>
</evidence>
<organism evidence="8 9">
    <name type="scientific">Kwoniella dendrophila CBS 6074</name>
    <dbReference type="NCBI Taxonomy" id="1295534"/>
    <lineage>
        <taxon>Eukaryota</taxon>
        <taxon>Fungi</taxon>
        <taxon>Dikarya</taxon>
        <taxon>Basidiomycota</taxon>
        <taxon>Agaricomycotina</taxon>
        <taxon>Tremellomycetes</taxon>
        <taxon>Tremellales</taxon>
        <taxon>Cryptococcaceae</taxon>
        <taxon>Kwoniella</taxon>
    </lineage>
</organism>
<dbReference type="GeneID" id="91093127"/>
<proteinExistence type="predicted"/>
<dbReference type="Pfam" id="PF00004">
    <property type="entry name" value="AAA"/>
    <property type="match status" value="1"/>
</dbReference>
<dbReference type="RefSeq" id="XP_066074328.1">
    <property type="nucleotide sequence ID" value="XM_066218231.1"/>
</dbReference>
<feature type="region of interest" description="Disordered" evidence="6">
    <location>
        <begin position="152"/>
        <end position="172"/>
    </location>
</feature>
<evidence type="ECO:0000256" key="2">
    <source>
        <dbReference type="ARBA" id="ARBA00022741"/>
    </source>
</evidence>
<evidence type="ECO:0000256" key="3">
    <source>
        <dbReference type="ARBA" id="ARBA00022787"/>
    </source>
</evidence>
<feature type="compositionally biased region" description="Polar residues" evidence="6">
    <location>
        <begin position="515"/>
        <end position="524"/>
    </location>
</feature>
<protein>
    <recommendedName>
        <fullName evidence="7">AAA+ ATPase domain-containing protein</fullName>
    </recommendedName>
</protein>
<evidence type="ECO:0000256" key="1">
    <source>
        <dbReference type="ARBA" id="ARBA00004572"/>
    </source>
</evidence>
<dbReference type="PROSITE" id="PS00674">
    <property type="entry name" value="AAA"/>
    <property type="match status" value="1"/>
</dbReference>
<feature type="region of interest" description="Disordered" evidence="6">
    <location>
        <begin position="1136"/>
        <end position="1195"/>
    </location>
</feature>
<feature type="region of interest" description="Disordered" evidence="6">
    <location>
        <begin position="511"/>
        <end position="547"/>
    </location>
</feature>
<feature type="compositionally biased region" description="Polar residues" evidence="6">
    <location>
        <begin position="1"/>
        <end position="10"/>
    </location>
</feature>
<evidence type="ECO:0000256" key="6">
    <source>
        <dbReference type="SAM" id="MobiDB-lite"/>
    </source>
</evidence>
<feature type="region of interest" description="Disordered" evidence="6">
    <location>
        <begin position="1"/>
        <end position="94"/>
    </location>
</feature>
<feature type="domain" description="AAA+ ATPase" evidence="7">
    <location>
        <begin position="779"/>
        <end position="921"/>
    </location>
</feature>
<feature type="region of interest" description="Disordered" evidence="6">
    <location>
        <begin position="1012"/>
        <end position="1124"/>
    </location>
</feature>
<feature type="compositionally biased region" description="Basic and acidic residues" evidence="6">
    <location>
        <begin position="415"/>
        <end position="426"/>
    </location>
</feature>
<dbReference type="SUPFAM" id="SSF52540">
    <property type="entry name" value="P-loop containing nucleoside triphosphate hydrolases"/>
    <property type="match status" value="1"/>
</dbReference>
<feature type="compositionally biased region" description="Low complexity" evidence="6">
    <location>
        <begin position="1139"/>
        <end position="1148"/>
    </location>
</feature>
<keyword evidence="4" id="KW-0067">ATP-binding</keyword>
<dbReference type="InterPro" id="IPR003960">
    <property type="entry name" value="ATPase_AAA_CS"/>
</dbReference>
<evidence type="ECO:0000259" key="7">
    <source>
        <dbReference type="SMART" id="SM00382"/>
    </source>
</evidence>
<dbReference type="Proteomes" id="UP001355207">
    <property type="component" value="Chromosome 3"/>
</dbReference>
<keyword evidence="3" id="KW-1000">Mitochondrion outer membrane</keyword>
<dbReference type="SMART" id="SM00382">
    <property type="entry name" value="AAA"/>
    <property type="match status" value="1"/>
</dbReference>
<keyword evidence="5" id="KW-0496">Mitochondrion</keyword>
<dbReference type="Pfam" id="PF17862">
    <property type="entry name" value="AAA_lid_3"/>
    <property type="match status" value="1"/>
</dbReference>
<feature type="compositionally biased region" description="Acidic residues" evidence="6">
    <location>
        <begin position="1104"/>
        <end position="1115"/>
    </location>
</feature>
<dbReference type="PANTHER" id="PTHR45644:SF56">
    <property type="entry name" value="AAA ATPASE, PUTATIVE (AFU_ORTHOLOGUE AFUA_2G12920)-RELATED"/>
    <property type="match status" value="1"/>
</dbReference>
<dbReference type="AlphaFoldDB" id="A0AAX4JQ75"/>
<sequence>MRRISPSTLRSRILPPTSRRILNVSPTTTRTLQTSSSPQLPRSTSSRRTFIASSTNSAYEEPHYPSSFSQFVEKSPEDPEEPVEEPRIPPSNDVDTLYDYTTSVITPSKPSSALPTELGPALTHLSTSFLNGNQHLAEDRIPSSPYTHVVTFPDGTGRPRTDPAEPVEESGSSAQEAVLALASPFEGGETYVKDAVQRLAHELDADIVRLDLAMGLGLDGASSPLASEGIEAPGLPNSVNPLYQPAAQPIMTAKKELMETEDQEDSHGMPGMFASVPIAVVGGGGGMPPGLGGLPGLGGVEEEIPQGQIHNDWVNFFTRIINAGQSKPGKKRVIVLESATTMSKTFPIWWPSFIEAVQRRRKGLVTNIKPIRSKGAKGPIEEAVEPSLIYPTSIILQCTPSLALPHTAPAFASASRDEDGSLREDDHSEDLEEESDKHSDPAQAAIAAIEEKFKSMGISVHSHVEVIKPRNDAKLWWGSEESDLSGRKEGDKGRLSLMLSKGLLAILPSFGGKSQEGNSKSSNPLRRLLMGRFGGPPNAPANSRDPSSSLVWKAYPVIPPHRNFAVEKEARVHQRRIWTAALIQRAIHQLGGILADPSEIFKTSEITGNKLTRKTESSGFGKGWGNSVVSWSDALHISSIALGTAIRSGSLQNGIATIKWQDIIKARKAMGEEKKITTEQIKRHLPSAPTKVDLKTKSEIENAPEKLIDPVVESLKKSKNLSQHEKRLLPCIVDPTKLASTSFKDVHLPEKTVDGIRSMVSLPLLFPEAFRGGVLKDHATTGALLFGPPGTGKTLLARAVAAESGARMLAIQPSDVNDMYVGEGEKLVKAVFNLARRLSPCVVFLDEVDALFGARISRGSAGSMSHNLLLTEFMQEMDGLSSAIANKDKRVVVIGATNRPFDLDDAVLRRLPRRLLVDLPSVEGRKAILEIILRGEKLSDDVDLEKLAKDTDGFSGSDLKHLCVSAALAAVKDTVQVPWAKNATSEAGTATPLHPQSSTPSGGAGQAEVLVVAPSGGGSGGGGRKKAQVKRQKTVAPVAGPSRMTIRAIGSSQPVLPDNAEESQQSTLEGEGEGDQQISQDEVDELLYANKVGNDESSSTENTIIEENDEKDDDDDKPKTQPRIISLKHFTIALEEIRPSSSEEGSLPELRKWSEQFGESGKRKGKKSGFGKGFGFSEEKPKDRNSGYGKVNQDD</sequence>
<dbReference type="InterPro" id="IPR051701">
    <property type="entry name" value="Mito_OM_Translocase_MSP1"/>
</dbReference>
<gene>
    <name evidence="8" type="ORF">L201_002455</name>
</gene>
<keyword evidence="2" id="KW-0547">Nucleotide-binding</keyword>
<dbReference type="Gene3D" id="3.40.50.300">
    <property type="entry name" value="P-loop containing nucleotide triphosphate hydrolases"/>
    <property type="match status" value="1"/>
</dbReference>
<dbReference type="InterPro" id="IPR003593">
    <property type="entry name" value="AAA+_ATPase"/>
</dbReference>
<accession>A0AAX4JQ75</accession>
<keyword evidence="9" id="KW-1185">Reference proteome</keyword>
<name>A0AAX4JQ75_9TREE</name>
<dbReference type="InterPro" id="IPR003959">
    <property type="entry name" value="ATPase_AAA_core"/>
</dbReference>
<feature type="region of interest" description="Disordered" evidence="6">
    <location>
        <begin position="412"/>
        <end position="442"/>
    </location>
</feature>
<dbReference type="PANTHER" id="PTHR45644">
    <property type="entry name" value="AAA ATPASE, PUTATIVE (AFU_ORTHOLOGUE AFUA_2G12920)-RELATED-RELATED"/>
    <property type="match status" value="1"/>
</dbReference>
<keyword evidence="3" id="KW-0472">Membrane</keyword>
<comment type="subcellular location">
    <subcellularLocation>
        <location evidence="1">Mitochondrion outer membrane</location>
        <topology evidence="1">Single-pass membrane protein</topology>
    </subcellularLocation>
</comment>
<dbReference type="Gene3D" id="1.10.8.60">
    <property type="match status" value="1"/>
</dbReference>
<dbReference type="GO" id="GO:0005741">
    <property type="term" value="C:mitochondrial outer membrane"/>
    <property type="evidence" value="ECO:0007669"/>
    <property type="project" value="UniProtKB-SubCell"/>
</dbReference>
<dbReference type="GO" id="GO:0016887">
    <property type="term" value="F:ATP hydrolysis activity"/>
    <property type="evidence" value="ECO:0007669"/>
    <property type="project" value="InterPro"/>
</dbReference>
<feature type="compositionally biased region" description="Low complexity" evidence="6">
    <location>
        <begin position="32"/>
        <end position="49"/>
    </location>
</feature>
<dbReference type="GO" id="GO:0005524">
    <property type="term" value="F:ATP binding"/>
    <property type="evidence" value="ECO:0007669"/>
    <property type="project" value="UniProtKB-KW"/>
</dbReference>
<evidence type="ECO:0000256" key="4">
    <source>
        <dbReference type="ARBA" id="ARBA00022840"/>
    </source>
</evidence>
<dbReference type="InterPro" id="IPR027417">
    <property type="entry name" value="P-loop_NTPase"/>
</dbReference>
<evidence type="ECO:0000256" key="5">
    <source>
        <dbReference type="ARBA" id="ARBA00023128"/>
    </source>
</evidence>